<evidence type="ECO:0000313" key="3">
    <source>
        <dbReference type="Proteomes" id="UP001345219"/>
    </source>
</evidence>
<dbReference type="Proteomes" id="UP001345219">
    <property type="component" value="Chromosome 14"/>
</dbReference>
<keyword evidence="3" id="KW-1185">Reference proteome</keyword>
<reference evidence="2 3" key="1">
    <citation type="journal article" date="2023" name="Hortic Res">
        <title>Pangenome of water caltrop reveals structural variations and asymmetric subgenome divergence after allopolyploidization.</title>
        <authorList>
            <person name="Zhang X."/>
            <person name="Chen Y."/>
            <person name="Wang L."/>
            <person name="Yuan Y."/>
            <person name="Fang M."/>
            <person name="Shi L."/>
            <person name="Lu R."/>
            <person name="Comes H.P."/>
            <person name="Ma Y."/>
            <person name="Chen Y."/>
            <person name="Huang G."/>
            <person name="Zhou Y."/>
            <person name="Zheng Z."/>
            <person name="Qiu Y."/>
        </authorList>
    </citation>
    <scope>NUCLEOTIDE SEQUENCE [LARGE SCALE GENOMIC DNA]</scope>
    <source>
        <tissue evidence="2">Roots</tissue>
    </source>
</reference>
<proteinExistence type="predicted"/>
<organism evidence="2 3">
    <name type="scientific">Trapa incisa</name>
    <dbReference type="NCBI Taxonomy" id="236973"/>
    <lineage>
        <taxon>Eukaryota</taxon>
        <taxon>Viridiplantae</taxon>
        <taxon>Streptophyta</taxon>
        <taxon>Embryophyta</taxon>
        <taxon>Tracheophyta</taxon>
        <taxon>Spermatophyta</taxon>
        <taxon>Magnoliopsida</taxon>
        <taxon>eudicotyledons</taxon>
        <taxon>Gunneridae</taxon>
        <taxon>Pentapetalae</taxon>
        <taxon>rosids</taxon>
        <taxon>malvids</taxon>
        <taxon>Myrtales</taxon>
        <taxon>Lythraceae</taxon>
        <taxon>Trapa</taxon>
    </lineage>
</organism>
<evidence type="ECO:0000256" key="1">
    <source>
        <dbReference type="SAM" id="MobiDB-lite"/>
    </source>
</evidence>
<protein>
    <submittedName>
        <fullName evidence="2">Uncharacterized protein</fullName>
    </submittedName>
</protein>
<evidence type="ECO:0000313" key="2">
    <source>
        <dbReference type="EMBL" id="KAK4778219.1"/>
    </source>
</evidence>
<accession>A0AAN7QSS0</accession>
<gene>
    <name evidence="2" type="ORF">SAY87_018406</name>
</gene>
<dbReference type="PANTHER" id="PTHR33872">
    <property type="entry name" value="DNA POLYMERASE EPSILON CATALYTIC SUBUNIT A"/>
    <property type="match status" value="1"/>
</dbReference>
<feature type="region of interest" description="Disordered" evidence="1">
    <location>
        <begin position="31"/>
        <end position="50"/>
    </location>
</feature>
<dbReference type="AlphaFoldDB" id="A0AAN7QSS0"/>
<comment type="caution">
    <text evidence="2">The sequence shown here is derived from an EMBL/GenBank/DDBJ whole genome shotgun (WGS) entry which is preliminary data.</text>
</comment>
<dbReference type="PANTHER" id="PTHR33872:SF2">
    <property type="entry name" value="DNA POLYMERASE EPSILON CATALYTIC SUBUNIT A"/>
    <property type="match status" value="1"/>
</dbReference>
<sequence>MGNINHLVDLARSLWRDSLYEREAMGSLMAGWDSPVHKDPKRGQKPSPPPSIRVLSIHGIRLIFLHAVAYQRNKSFTKEEIEAYWKSKKKAEDEDHRPTKVYRRSTSMPTSTSKAAAAYKGDPLVEIDWEKLVKNKGWWTRSNWAFLNEPPVLFEEATNRCTSHFQVTNLRHFEFKGGGNAAWSP</sequence>
<dbReference type="EMBL" id="JAXIOK010000002">
    <property type="protein sequence ID" value="KAK4778219.1"/>
    <property type="molecule type" value="Genomic_DNA"/>
</dbReference>
<name>A0AAN7QSS0_9MYRT</name>